<feature type="short sequence motif" description="GXSXG" evidence="3">
    <location>
        <begin position="53"/>
        <end position="57"/>
    </location>
</feature>
<dbReference type="PANTHER" id="PTHR32176">
    <property type="entry name" value="XYLOSE ISOMERASE"/>
    <property type="match status" value="1"/>
</dbReference>
<proteinExistence type="inferred from homology"/>
<feature type="short sequence motif" description="DGA/G" evidence="3">
    <location>
        <begin position="193"/>
        <end position="195"/>
    </location>
</feature>
<evidence type="ECO:0000313" key="6">
    <source>
        <dbReference type="Proteomes" id="UP000004095"/>
    </source>
</evidence>
<feature type="active site" description="Proton acceptor" evidence="3">
    <location>
        <position position="193"/>
    </location>
</feature>
<keyword evidence="3" id="KW-0378">Hydrolase</keyword>
<dbReference type="AlphaFoldDB" id="A1ZMA4"/>
<dbReference type="PANTHER" id="PTHR32176:SF92">
    <property type="entry name" value="XYLOSE ISOMERASE"/>
    <property type="match status" value="1"/>
</dbReference>
<dbReference type="eggNOG" id="COG3621">
    <property type="taxonomic scope" value="Bacteria"/>
</dbReference>
<dbReference type="EMBL" id="AAWS01000015">
    <property type="protein sequence ID" value="EAY28636.1"/>
    <property type="molecule type" value="Genomic_DNA"/>
</dbReference>
<dbReference type="GO" id="GO:0004620">
    <property type="term" value="F:phospholipase activity"/>
    <property type="evidence" value="ECO:0007669"/>
    <property type="project" value="TreeGrafter"/>
</dbReference>
<dbReference type="Gene3D" id="3.40.1090.10">
    <property type="entry name" value="Cytosolic phospholipase A2 catalytic domain"/>
    <property type="match status" value="1"/>
</dbReference>
<dbReference type="PROSITE" id="PS51635">
    <property type="entry name" value="PNPLA"/>
    <property type="match status" value="1"/>
</dbReference>
<comment type="similarity">
    <text evidence="1">Belongs to the patatin family.</text>
</comment>
<dbReference type="InterPro" id="IPR016035">
    <property type="entry name" value="Acyl_Trfase/lysoPLipase"/>
</dbReference>
<dbReference type="SUPFAM" id="SSF52151">
    <property type="entry name" value="FabD/lysophospholipase-like"/>
    <property type="match status" value="1"/>
</dbReference>
<keyword evidence="6" id="KW-1185">Reference proteome</keyword>
<feature type="domain" description="PNPLA" evidence="4">
    <location>
        <begin position="10"/>
        <end position="206"/>
    </location>
</feature>
<evidence type="ECO:0000259" key="4">
    <source>
        <dbReference type="PROSITE" id="PS51635"/>
    </source>
</evidence>
<evidence type="ECO:0000256" key="1">
    <source>
        <dbReference type="ARBA" id="ARBA00010240"/>
    </source>
</evidence>
<reference evidence="5 6" key="1">
    <citation type="submission" date="2007-01" db="EMBL/GenBank/DDBJ databases">
        <authorList>
            <person name="Haygood M."/>
            <person name="Podell S."/>
            <person name="Anderson C."/>
            <person name="Hopkinson B."/>
            <person name="Roe K."/>
            <person name="Barbeau K."/>
            <person name="Gaasterland T."/>
            <person name="Ferriera S."/>
            <person name="Johnson J."/>
            <person name="Kravitz S."/>
            <person name="Beeson K."/>
            <person name="Sutton G."/>
            <person name="Rogers Y.-H."/>
            <person name="Friedman R."/>
            <person name="Frazier M."/>
            <person name="Venter J.C."/>
        </authorList>
    </citation>
    <scope>NUCLEOTIDE SEQUENCE [LARGE SCALE GENOMIC DNA]</scope>
    <source>
        <strain evidence="5 6">ATCC 23134</strain>
    </source>
</reference>
<dbReference type="GO" id="GO:0047372">
    <property type="term" value="F:monoacylglycerol lipase activity"/>
    <property type="evidence" value="ECO:0007669"/>
    <property type="project" value="TreeGrafter"/>
</dbReference>
<dbReference type="RefSeq" id="WP_002697938.1">
    <property type="nucleotide sequence ID" value="NZ_AAWS01000015.1"/>
</dbReference>
<feature type="short sequence motif" description="GXGXXG" evidence="3">
    <location>
        <begin position="14"/>
        <end position="19"/>
    </location>
</feature>
<evidence type="ECO:0000256" key="3">
    <source>
        <dbReference type="PROSITE-ProRule" id="PRU01161"/>
    </source>
</evidence>
<evidence type="ECO:0000256" key="2">
    <source>
        <dbReference type="ARBA" id="ARBA00023098"/>
    </source>
</evidence>
<dbReference type="OrthoDB" id="9807112at2"/>
<dbReference type="Pfam" id="PF01734">
    <property type="entry name" value="Patatin"/>
    <property type="match status" value="1"/>
</dbReference>
<dbReference type="GO" id="GO:0016042">
    <property type="term" value="P:lipid catabolic process"/>
    <property type="evidence" value="ECO:0007669"/>
    <property type="project" value="UniProtKB-UniRule"/>
</dbReference>
<dbReference type="InterPro" id="IPR002641">
    <property type="entry name" value="PNPLA_dom"/>
</dbReference>
<sequence>MANKKLTRVLSIDGGGIRGVLPGQIMVAIEQQLQKKTNNPEARLADYFDLMAGTSTGGILCAIYLTPDESGRPKYTAEQAVNLYLENGGDIFKKKMFSFGGITNEKYPSAPMEEALEKYLGNAKLSEMIKECLITSYDIERSNPHFFKRHKAIDNKGYDFYMRDVARSTSAAPTYFEPNHATSFAEVKYALIDGGVYVNNPTLCAYAATRKLDFGEDKIKPTASEMMMVSIGTGSTKYSYEYEKAKDWGAIGWIKPLIDIMMKGVSQTVDYQLKQIFDAVGKPDQYYRIEPKLVHAVSGMDNAGKENLINLRADGSESALDNEDKINKIVDMLIANA</sequence>
<keyword evidence="3" id="KW-0442">Lipid degradation</keyword>
<protein>
    <submittedName>
        <fullName evidence="5">Patatin family protein</fullName>
    </submittedName>
</protein>
<name>A1ZMA4_MICM2</name>
<accession>A1ZMA4</accession>
<gene>
    <name evidence="5" type="ORF">M23134_04483</name>
</gene>
<keyword evidence="2 3" id="KW-0443">Lipid metabolism</keyword>
<dbReference type="CDD" id="cd07215">
    <property type="entry name" value="Pat17_PNPLA8_PNPLA9_like2"/>
    <property type="match status" value="1"/>
</dbReference>
<feature type="active site" description="Nucleophile" evidence="3">
    <location>
        <position position="55"/>
    </location>
</feature>
<comment type="caution">
    <text evidence="5">The sequence shown here is derived from an EMBL/GenBank/DDBJ whole genome shotgun (WGS) entry which is preliminary data.</text>
</comment>
<dbReference type="Proteomes" id="UP000004095">
    <property type="component" value="Unassembled WGS sequence"/>
</dbReference>
<evidence type="ECO:0000313" key="5">
    <source>
        <dbReference type="EMBL" id="EAY28636.1"/>
    </source>
</evidence>
<organism evidence="5 6">
    <name type="scientific">Microscilla marina ATCC 23134</name>
    <dbReference type="NCBI Taxonomy" id="313606"/>
    <lineage>
        <taxon>Bacteria</taxon>
        <taxon>Pseudomonadati</taxon>
        <taxon>Bacteroidota</taxon>
        <taxon>Cytophagia</taxon>
        <taxon>Cytophagales</taxon>
        <taxon>Microscillaceae</taxon>
        <taxon>Microscilla</taxon>
    </lineage>
</organism>